<gene>
    <name evidence="2" type="ORF">DDK22_28865</name>
</gene>
<dbReference type="SUPFAM" id="SSF103378">
    <property type="entry name" value="2-methylcitrate dehydratase PrpD"/>
    <property type="match status" value="1"/>
</dbReference>
<comment type="caution">
    <text evidence="2">The sequence shown here is derived from an EMBL/GenBank/DDBJ whole genome shotgun (WGS) entry which is preliminary data.</text>
</comment>
<dbReference type="Pfam" id="PF19305">
    <property type="entry name" value="MmgE_PrpD_C"/>
    <property type="match status" value="1"/>
</dbReference>
<dbReference type="Proteomes" id="UP000253501">
    <property type="component" value="Unassembled WGS sequence"/>
</dbReference>
<sequence length="124" mass="13419">MRRVEVSMWLHSRRLLAAACGTMLARLANAIEIVRDSELDALYPASFCGWVELMSKNGEPLHAYQANPSGSAENPARMAAIRDKFRALTADVLAPAQAEVLIDAFGKLTTTPVRHILAAAESVA</sequence>
<dbReference type="AlphaFoldDB" id="A0A367PD08"/>
<evidence type="ECO:0000313" key="3">
    <source>
        <dbReference type="Proteomes" id="UP000253501"/>
    </source>
</evidence>
<dbReference type="RefSeq" id="WP_114134896.1">
    <property type="nucleotide sequence ID" value="NZ_CP068436.1"/>
</dbReference>
<proteinExistence type="predicted"/>
<dbReference type="InterPro" id="IPR045337">
    <property type="entry name" value="MmgE_PrpD_C"/>
</dbReference>
<reference evidence="2 3" key="1">
    <citation type="submission" date="2018-04" db="EMBL/GenBank/DDBJ databases">
        <title>Cupriavidus necator CR12 genome sequencing and assembly.</title>
        <authorList>
            <person name="Ben Fekih I."/>
            <person name="Mazhar H.S."/>
            <person name="Bello S.K."/>
            <person name="Rensing C."/>
        </authorList>
    </citation>
    <scope>NUCLEOTIDE SEQUENCE [LARGE SCALE GENOMIC DNA]</scope>
    <source>
        <strain evidence="2 3">CR12</strain>
    </source>
</reference>
<dbReference type="InterPro" id="IPR036148">
    <property type="entry name" value="MmgE/PrpD_sf"/>
</dbReference>
<organism evidence="2 3">
    <name type="scientific">Cupriavidus necator</name>
    <name type="common">Alcaligenes eutrophus</name>
    <name type="synonym">Ralstonia eutropha</name>
    <dbReference type="NCBI Taxonomy" id="106590"/>
    <lineage>
        <taxon>Bacteria</taxon>
        <taxon>Pseudomonadati</taxon>
        <taxon>Pseudomonadota</taxon>
        <taxon>Betaproteobacteria</taxon>
        <taxon>Burkholderiales</taxon>
        <taxon>Burkholderiaceae</taxon>
        <taxon>Cupriavidus</taxon>
    </lineage>
</organism>
<name>A0A367PD08_CUPNE</name>
<evidence type="ECO:0000313" key="2">
    <source>
        <dbReference type="EMBL" id="RCJ05107.1"/>
    </source>
</evidence>
<accession>A0A367PD08</accession>
<dbReference type="EMBL" id="QDHA01000084">
    <property type="protein sequence ID" value="RCJ05107.1"/>
    <property type="molecule type" value="Genomic_DNA"/>
</dbReference>
<feature type="domain" description="MmgE/PrpD C-terminal" evidence="1">
    <location>
        <begin position="24"/>
        <end position="103"/>
    </location>
</feature>
<dbReference type="GO" id="GO:0016829">
    <property type="term" value="F:lyase activity"/>
    <property type="evidence" value="ECO:0007669"/>
    <property type="project" value="InterPro"/>
</dbReference>
<evidence type="ECO:0000259" key="1">
    <source>
        <dbReference type="Pfam" id="PF19305"/>
    </source>
</evidence>
<protein>
    <recommendedName>
        <fullName evidence="1">MmgE/PrpD C-terminal domain-containing protein</fullName>
    </recommendedName>
</protein>